<evidence type="ECO:0000313" key="6">
    <source>
        <dbReference type="Proteomes" id="UP001205919"/>
    </source>
</evidence>
<evidence type="ECO:0000256" key="2">
    <source>
        <dbReference type="ARBA" id="ARBA00022679"/>
    </source>
</evidence>
<dbReference type="GO" id="GO:0005829">
    <property type="term" value="C:cytosol"/>
    <property type="evidence" value="ECO:0007669"/>
    <property type="project" value="TreeGrafter"/>
</dbReference>
<keyword evidence="6" id="KW-1185">Reference proteome</keyword>
<protein>
    <submittedName>
        <fullName evidence="5">HipA domain-containing protein</fullName>
    </submittedName>
</protein>
<evidence type="ECO:0000313" key="5">
    <source>
        <dbReference type="EMBL" id="MCQ4813510.1"/>
    </source>
</evidence>
<feature type="domain" description="HipA-like C-terminal" evidence="4">
    <location>
        <begin position="6"/>
        <end position="154"/>
    </location>
</feature>
<evidence type="ECO:0000259" key="4">
    <source>
        <dbReference type="Pfam" id="PF07804"/>
    </source>
</evidence>
<keyword evidence="3" id="KW-0418">Kinase</keyword>
<dbReference type="Proteomes" id="UP001205919">
    <property type="component" value="Unassembled WGS sequence"/>
</dbReference>
<gene>
    <name evidence="5" type="ORF">NE630_03610</name>
</gene>
<organism evidence="5 6">
    <name type="scientific">Cloacibacillus evryensis</name>
    <dbReference type="NCBI Taxonomy" id="508460"/>
    <lineage>
        <taxon>Bacteria</taxon>
        <taxon>Thermotogati</taxon>
        <taxon>Synergistota</taxon>
        <taxon>Synergistia</taxon>
        <taxon>Synergistales</taxon>
        <taxon>Synergistaceae</taxon>
        <taxon>Cloacibacillus</taxon>
    </lineage>
</organism>
<dbReference type="EMBL" id="JANFYT010000006">
    <property type="protein sequence ID" value="MCQ4813510.1"/>
    <property type="molecule type" value="Genomic_DNA"/>
</dbReference>
<dbReference type="GO" id="GO:0004674">
    <property type="term" value="F:protein serine/threonine kinase activity"/>
    <property type="evidence" value="ECO:0007669"/>
    <property type="project" value="TreeGrafter"/>
</dbReference>
<comment type="caution">
    <text evidence="5">The sequence shown here is derived from an EMBL/GenBank/DDBJ whole genome shotgun (WGS) entry which is preliminary data.</text>
</comment>
<dbReference type="InterPro" id="IPR052028">
    <property type="entry name" value="HipA_Ser/Thr_kinase"/>
</dbReference>
<sequence length="190" mass="22008">MDRAGIKRYEAKKRLRHKEDFCQITEHMTENKYRGSMELVAKNLRRYSAAPGYDLSILLDTAVFIFLTGNSDMHLKNFSLIYDGGERRLAPAYDLLSTRLVIPAKDDPEEFAMPMNGKKSNFKEADFLKFTESAGLNEKHYKRAAARFAKRLPAMLDLIERSFLPEEKRCQYRELIAARAARLKILPDRV</sequence>
<dbReference type="PANTHER" id="PTHR37419">
    <property type="entry name" value="SERINE/THREONINE-PROTEIN KINASE TOXIN HIPA"/>
    <property type="match status" value="1"/>
</dbReference>
<evidence type="ECO:0000256" key="3">
    <source>
        <dbReference type="ARBA" id="ARBA00022777"/>
    </source>
</evidence>
<dbReference type="Pfam" id="PF07804">
    <property type="entry name" value="HipA_C"/>
    <property type="match status" value="1"/>
</dbReference>
<dbReference type="Gene3D" id="1.10.1070.20">
    <property type="match status" value="1"/>
</dbReference>
<proteinExistence type="inferred from homology"/>
<dbReference type="PANTHER" id="PTHR37419:SF1">
    <property type="entry name" value="SERINE_THREONINE-PROTEIN KINASE TOXIN HIPA"/>
    <property type="match status" value="1"/>
</dbReference>
<keyword evidence="2" id="KW-0808">Transferase</keyword>
<name>A0AAW5JY65_9BACT</name>
<comment type="similarity">
    <text evidence="1">Belongs to the HipA Ser/Thr kinase family.</text>
</comment>
<dbReference type="InterPro" id="IPR012893">
    <property type="entry name" value="HipA-like_C"/>
</dbReference>
<reference evidence="5 6" key="1">
    <citation type="submission" date="2022-06" db="EMBL/GenBank/DDBJ databases">
        <title>Isolation of gut microbiota from human fecal samples.</title>
        <authorList>
            <person name="Pamer E.G."/>
            <person name="Barat B."/>
            <person name="Waligurski E."/>
            <person name="Medina S."/>
            <person name="Paddock L."/>
            <person name="Mostad J."/>
        </authorList>
    </citation>
    <scope>NUCLEOTIDE SEQUENCE [LARGE SCALE GENOMIC DNA]</scope>
    <source>
        <strain evidence="5 6">DFI.9.90</strain>
    </source>
</reference>
<accession>A0AAW5JY65</accession>
<evidence type="ECO:0000256" key="1">
    <source>
        <dbReference type="ARBA" id="ARBA00010164"/>
    </source>
</evidence>
<dbReference type="AlphaFoldDB" id="A0AAW5JY65"/>